<dbReference type="Pfam" id="PF07992">
    <property type="entry name" value="Pyr_redox_2"/>
    <property type="match status" value="1"/>
</dbReference>
<evidence type="ECO:0000256" key="3">
    <source>
        <dbReference type="ARBA" id="ARBA00022827"/>
    </source>
</evidence>
<dbReference type="PRINTS" id="PR00368">
    <property type="entry name" value="FADPNR"/>
</dbReference>
<reference evidence="8" key="1">
    <citation type="submission" date="2016-10" db="EMBL/GenBank/DDBJ databases">
        <authorList>
            <person name="Varghese N."/>
            <person name="Submissions S."/>
        </authorList>
    </citation>
    <scope>NUCLEOTIDE SEQUENCE [LARGE SCALE GENOMIC DNA]</scope>
    <source>
        <strain evidence="8">DSM 45237</strain>
    </source>
</reference>
<keyword evidence="4" id="KW-0560">Oxidoreductase</keyword>
<evidence type="ECO:0000259" key="6">
    <source>
        <dbReference type="Pfam" id="PF14759"/>
    </source>
</evidence>
<dbReference type="EMBL" id="FNUC01000004">
    <property type="protein sequence ID" value="SEF18916.1"/>
    <property type="molecule type" value="Genomic_DNA"/>
</dbReference>
<protein>
    <submittedName>
        <fullName evidence="7">Reductase C-terminal</fullName>
    </submittedName>
</protein>
<evidence type="ECO:0000259" key="5">
    <source>
        <dbReference type="Pfam" id="PF07992"/>
    </source>
</evidence>
<dbReference type="GO" id="GO:0005737">
    <property type="term" value="C:cytoplasm"/>
    <property type="evidence" value="ECO:0007669"/>
    <property type="project" value="TreeGrafter"/>
</dbReference>
<accession>A0A1H5PYN2</accession>
<sequence>MTTRPSTVIVGASIAGITTAESLRRAGYDGAITVVGAEPHRPYHRPPLSKQVLTGQWAPADATITTAADGVDLVLGVRATGLDTGRRVLLTTDGELPYDSLVIATGVSARRPAVAGVHTLRTVDDAAALTAALDGASRALVIGAGILGAEIAAGLSKRGLAVTLTGRHRELRFGTIGPLLSPRLVRLHRANGVRLRLGVDAVELRRDGTVLSDGSEPAADVVVTATGCRPNVGWLAGSAVRIDDGVVCDTAGRAAPDVYAVGDVARWAPAPRVEHQQHAIEQAHAVATTIVTGRPPMHDIVPFYWSELHGTRIQVYGRLDGANALAVVDGDVAGGRFVALATRDGAPVGVVGWNLPRAFREARARLAPIPADLGERQLVP</sequence>
<dbReference type="AlphaFoldDB" id="A0A1H5PYN2"/>
<dbReference type="PRINTS" id="PR00469">
    <property type="entry name" value="PNDRDTASEII"/>
</dbReference>
<keyword evidence="2" id="KW-0285">Flavoprotein</keyword>
<evidence type="ECO:0000313" key="8">
    <source>
        <dbReference type="Proteomes" id="UP000181980"/>
    </source>
</evidence>
<dbReference type="STRING" id="561176.SAMN04488561_6987"/>
<dbReference type="InterPro" id="IPR023753">
    <property type="entry name" value="FAD/NAD-binding_dom"/>
</dbReference>
<keyword evidence="8" id="KW-1185">Reference proteome</keyword>
<dbReference type="PANTHER" id="PTHR43557">
    <property type="entry name" value="APOPTOSIS-INDUCING FACTOR 1"/>
    <property type="match status" value="1"/>
</dbReference>
<dbReference type="SUPFAM" id="SSF51905">
    <property type="entry name" value="FAD/NAD(P)-binding domain"/>
    <property type="match status" value="2"/>
</dbReference>
<feature type="domain" description="Reductase C-terminal" evidence="6">
    <location>
        <begin position="303"/>
        <end position="365"/>
    </location>
</feature>
<evidence type="ECO:0000256" key="4">
    <source>
        <dbReference type="ARBA" id="ARBA00023002"/>
    </source>
</evidence>
<feature type="domain" description="FAD/NAD(P)-binding" evidence="5">
    <location>
        <begin position="6"/>
        <end position="283"/>
    </location>
</feature>
<dbReference type="Pfam" id="PF14759">
    <property type="entry name" value="Reductase_C"/>
    <property type="match status" value="1"/>
</dbReference>
<dbReference type="PANTHER" id="PTHR43557:SF2">
    <property type="entry name" value="RIESKE DOMAIN-CONTAINING PROTEIN-RELATED"/>
    <property type="match status" value="1"/>
</dbReference>
<dbReference type="SUPFAM" id="SSF55424">
    <property type="entry name" value="FAD/NAD-linked reductases, dimerisation (C-terminal) domain"/>
    <property type="match status" value="1"/>
</dbReference>
<dbReference type="InterPro" id="IPR028202">
    <property type="entry name" value="Reductase_C"/>
</dbReference>
<name>A0A1H5PYN2_9ACTN</name>
<dbReference type="InterPro" id="IPR050446">
    <property type="entry name" value="FAD-oxidoreductase/Apoptosis"/>
</dbReference>
<evidence type="ECO:0000313" key="7">
    <source>
        <dbReference type="EMBL" id="SEF18916.1"/>
    </source>
</evidence>
<evidence type="ECO:0000256" key="1">
    <source>
        <dbReference type="ARBA" id="ARBA00001974"/>
    </source>
</evidence>
<dbReference type="Gene3D" id="3.30.390.30">
    <property type="match status" value="1"/>
</dbReference>
<dbReference type="RefSeq" id="WP_069111333.1">
    <property type="nucleotide sequence ID" value="NZ_FNUC01000004.1"/>
</dbReference>
<evidence type="ECO:0000256" key="2">
    <source>
        <dbReference type="ARBA" id="ARBA00022630"/>
    </source>
</evidence>
<keyword evidence="3" id="KW-0274">FAD</keyword>
<dbReference type="OrthoDB" id="4475657at2"/>
<gene>
    <name evidence="7" type="ORF">SAMN04488561_6987</name>
</gene>
<dbReference type="Gene3D" id="3.50.50.60">
    <property type="entry name" value="FAD/NAD(P)-binding domain"/>
    <property type="match status" value="2"/>
</dbReference>
<dbReference type="InterPro" id="IPR036188">
    <property type="entry name" value="FAD/NAD-bd_sf"/>
</dbReference>
<proteinExistence type="predicted"/>
<comment type="cofactor">
    <cofactor evidence="1">
        <name>FAD</name>
        <dbReference type="ChEBI" id="CHEBI:57692"/>
    </cofactor>
</comment>
<dbReference type="InterPro" id="IPR016156">
    <property type="entry name" value="FAD/NAD-linked_Rdtase_dimer_sf"/>
</dbReference>
<dbReference type="GO" id="GO:0016651">
    <property type="term" value="F:oxidoreductase activity, acting on NAD(P)H"/>
    <property type="evidence" value="ECO:0007669"/>
    <property type="project" value="TreeGrafter"/>
</dbReference>
<organism evidence="7 8">
    <name type="scientific">Jiangella alba</name>
    <dbReference type="NCBI Taxonomy" id="561176"/>
    <lineage>
        <taxon>Bacteria</taxon>
        <taxon>Bacillati</taxon>
        <taxon>Actinomycetota</taxon>
        <taxon>Actinomycetes</taxon>
        <taxon>Jiangellales</taxon>
        <taxon>Jiangellaceae</taxon>
        <taxon>Jiangella</taxon>
    </lineage>
</organism>
<dbReference type="Proteomes" id="UP000181980">
    <property type="component" value="Unassembled WGS sequence"/>
</dbReference>